<dbReference type="Pfam" id="PF10614">
    <property type="entry name" value="CsgF"/>
    <property type="match status" value="1"/>
</dbReference>
<evidence type="ECO:0000313" key="5">
    <source>
        <dbReference type="EMBL" id="MBB2495713.1"/>
    </source>
</evidence>
<dbReference type="Proteomes" id="UP000542720">
    <property type="component" value="Unassembled WGS sequence"/>
</dbReference>
<name>A0A7W4LM78_9GAMM</name>
<evidence type="ECO:0000256" key="3">
    <source>
        <dbReference type="ARBA" id="ARBA00022729"/>
    </source>
</evidence>
<protein>
    <recommendedName>
        <fullName evidence="2">Curli production assembly/transport component CsgF</fullName>
    </recommendedName>
</protein>
<feature type="chain" id="PRO_5031160148" description="Curli production assembly/transport component CsgF" evidence="4">
    <location>
        <begin position="26"/>
        <end position="141"/>
    </location>
</feature>
<keyword evidence="3 4" id="KW-0732">Signal</keyword>
<dbReference type="EMBL" id="JACJUD010000003">
    <property type="protein sequence ID" value="MBB2495713.1"/>
    <property type="molecule type" value="Genomic_DNA"/>
</dbReference>
<accession>A0A7W4LM78</accession>
<organism evidence="5 6">
    <name type="scientific">Aquipseudomonas ullengensis</name>
    <dbReference type="NCBI Taxonomy" id="2759166"/>
    <lineage>
        <taxon>Bacteria</taxon>
        <taxon>Pseudomonadati</taxon>
        <taxon>Pseudomonadota</taxon>
        <taxon>Gammaproteobacteria</taxon>
        <taxon>Pseudomonadales</taxon>
        <taxon>Pseudomonadaceae</taxon>
        <taxon>Aquipseudomonas</taxon>
    </lineage>
</organism>
<dbReference type="AlphaFoldDB" id="A0A7W4LM78"/>
<dbReference type="InterPro" id="IPR018893">
    <property type="entry name" value="T8SS_CsgF"/>
</dbReference>
<evidence type="ECO:0000256" key="4">
    <source>
        <dbReference type="SAM" id="SignalP"/>
    </source>
</evidence>
<keyword evidence="6" id="KW-1185">Reference proteome</keyword>
<gene>
    <name evidence="5" type="ORF">H3H51_11850</name>
</gene>
<sequence>MKNQRRYATLFLALSGALAGSASQATELVYTPVDPAFGGSPLNGSWLLGAAQAQNDFDDPKSQSRSGYTAPSALERFSNQLESRLLSQLLSDVGDGNSGSLTTDDFIVNIVDDSGSLTIQITDRLTGEMSEVAINGLDPSN</sequence>
<feature type="signal peptide" evidence="4">
    <location>
        <begin position="1"/>
        <end position="25"/>
    </location>
</feature>
<dbReference type="RefSeq" id="WP_183089237.1">
    <property type="nucleotide sequence ID" value="NZ_JACJUD010000003.1"/>
</dbReference>
<proteinExistence type="predicted"/>
<comment type="caution">
    <text evidence="5">The sequence shown here is derived from an EMBL/GenBank/DDBJ whole genome shotgun (WGS) entry which is preliminary data.</text>
</comment>
<evidence type="ECO:0000313" key="6">
    <source>
        <dbReference type="Proteomes" id="UP000542720"/>
    </source>
</evidence>
<reference evidence="5 6" key="1">
    <citation type="submission" date="2020-08" db="EMBL/GenBank/DDBJ databases">
        <authorList>
            <person name="Kim C.M."/>
        </authorList>
    </citation>
    <scope>NUCLEOTIDE SEQUENCE [LARGE SCALE GENOMIC DNA]</scope>
    <source>
        <strain evidence="5 6">UL070</strain>
    </source>
</reference>
<evidence type="ECO:0000256" key="1">
    <source>
        <dbReference type="ARBA" id="ARBA00003989"/>
    </source>
</evidence>
<evidence type="ECO:0000256" key="2">
    <source>
        <dbReference type="ARBA" id="ARBA00014031"/>
    </source>
</evidence>
<comment type="function">
    <text evidence="1">May be involved in the biogenesis of curli organelles.</text>
</comment>